<dbReference type="AlphaFoldDB" id="D6AVF3"/>
<dbReference type="PROSITE" id="PS50937">
    <property type="entry name" value="HTH_MERR_2"/>
    <property type="match status" value="1"/>
</dbReference>
<dbReference type="SMART" id="SM00422">
    <property type="entry name" value="HTH_MERR"/>
    <property type="match status" value="1"/>
</dbReference>
<dbReference type="InterPro" id="IPR009061">
    <property type="entry name" value="DNA-bd_dom_put_sf"/>
</dbReference>
<dbReference type="InterPro" id="IPR047057">
    <property type="entry name" value="MerR_fam"/>
</dbReference>
<dbReference type="Proteomes" id="UP000003986">
    <property type="component" value="Unassembled WGS sequence"/>
</dbReference>
<dbReference type="PANTHER" id="PTHR30204">
    <property type="entry name" value="REDOX-CYCLING DRUG-SENSING TRANSCRIPTIONAL ACTIVATOR SOXR"/>
    <property type="match status" value="1"/>
</dbReference>
<proteinExistence type="predicted"/>
<keyword evidence="1" id="KW-0238">DNA-binding</keyword>
<dbReference type="Pfam" id="PF13411">
    <property type="entry name" value="MerR_1"/>
    <property type="match status" value="1"/>
</dbReference>
<name>D6AVF3_STRFL</name>
<reference evidence="5" key="1">
    <citation type="submission" date="2008-10" db="EMBL/GenBank/DDBJ databases">
        <authorList>
            <person name="Molnar K."/>
        </authorList>
    </citation>
    <scope>NUCLEOTIDE SEQUENCE [LARGE SCALE GENOMIC DNA]</scope>
    <source>
        <strain evidence="5">NRRL 15998</strain>
    </source>
</reference>
<evidence type="ECO:0000259" key="3">
    <source>
        <dbReference type="PROSITE" id="PS50937"/>
    </source>
</evidence>
<protein>
    <submittedName>
        <fullName evidence="4">MerR-family transcriptional regulator</fullName>
    </submittedName>
</protein>
<evidence type="ECO:0000313" key="5">
    <source>
        <dbReference type="Proteomes" id="UP000003986"/>
    </source>
</evidence>
<dbReference type="GO" id="GO:0003677">
    <property type="term" value="F:DNA binding"/>
    <property type="evidence" value="ECO:0007669"/>
    <property type="project" value="UniProtKB-KW"/>
</dbReference>
<reference evidence="5" key="2">
    <citation type="submission" date="2008-12" db="EMBL/GenBank/DDBJ databases">
        <title>Annotation of Streptomyces roseosporus strain NRRL 15998.</title>
        <authorList>
            <consortium name="The Broad Institute Genome Sequencing Platform"/>
            <consortium name="Broad Institute Microbial Sequencing Center"/>
            <person name="Fischbach M."/>
            <person name="Ward D."/>
            <person name="Young S."/>
            <person name="Kodira C.D."/>
            <person name="Zeng Q."/>
            <person name="Koehrsen M."/>
            <person name="Godfrey P."/>
            <person name="Alvarado L."/>
            <person name="Berlin A.M."/>
            <person name="Borenstein D."/>
            <person name="Chen Z."/>
            <person name="Engels R."/>
            <person name="Freedman E."/>
            <person name="Gellesch M."/>
            <person name="Goldberg J."/>
            <person name="Griggs A."/>
            <person name="Gujja S."/>
            <person name="Heiman D.I."/>
            <person name="Hepburn T.A."/>
            <person name="Howarth C."/>
            <person name="Jen D."/>
            <person name="Larson L."/>
            <person name="Lewis B."/>
            <person name="Mehta T."/>
            <person name="Park D."/>
            <person name="Pearson M."/>
            <person name="Roberts A."/>
            <person name="Saif S."/>
            <person name="Shea T.D."/>
            <person name="Shenoy N."/>
            <person name="Sisk P."/>
            <person name="Stolte C."/>
            <person name="Sykes S.N."/>
            <person name="Walk T."/>
            <person name="White J."/>
            <person name="Yandava C."/>
            <person name="Straight P."/>
            <person name="Clardy J."/>
            <person name="Hung D."/>
            <person name="Kolter R."/>
            <person name="Mekalanos J."/>
            <person name="Walker S."/>
            <person name="Walsh C.T."/>
            <person name="Wieland B.L.C."/>
            <person name="Ilzarbe M."/>
            <person name="Galagan J."/>
            <person name="Nusbaum C."/>
            <person name="Birren B."/>
        </authorList>
    </citation>
    <scope>NUCLEOTIDE SEQUENCE [LARGE SCALE GENOMIC DNA]</scope>
    <source>
        <strain evidence="5">NRRL 15998</strain>
    </source>
</reference>
<dbReference type="GO" id="GO:0003700">
    <property type="term" value="F:DNA-binding transcription factor activity"/>
    <property type="evidence" value="ECO:0007669"/>
    <property type="project" value="InterPro"/>
</dbReference>
<dbReference type="EMBL" id="DS999644">
    <property type="protein sequence ID" value="EFE78401.2"/>
    <property type="molecule type" value="Genomic_DNA"/>
</dbReference>
<feature type="domain" description="HTH merR-type" evidence="3">
    <location>
        <begin position="16"/>
        <end position="84"/>
    </location>
</feature>
<organism evidence="4 5">
    <name type="scientific">Streptomyces filamentosus NRRL 15998</name>
    <dbReference type="NCBI Taxonomy" id="457431"/>
    <lineage>
        <taxon>Bacteria</taxon>
        <taxon>Bacillati</taxon>
        <taxon>Actinomycetota</taxon>
        <taxon>Actinomycetes</taxon>
        <taxon>Kitasatosporales</taxon>
        <taxon>Streptomycetaceae</taxon>
        <taxon>Streptomyces</taxon>
    </lineage>
</organism>
<dbReference type="InterPro" id="IPR000551">
    <property type="entry name" value="MerR-type_HTH_dom"/>
</dbReference>
<feature type="region of interest" description="Disordered" evidence="2">
    <location>
        <begin position="150"/>
        <end position="169"/>
    </location>
</feature>
<accession>D6AVF3</accession>
<dbReference type="PANTHER" id="PTHR30204:SF92">
    <property type="entry name" value="HTH-TYPE TRANSCRIPTIONAL REGULATOR ZNTR"/>
    <property type="match status" value="1"/>
</dbReference>
<evidence type="ECO:0000256" key="1">
    <source>
        <dbReference type="ARBA" id="ARBA00023125"/>
    </source>
</evidence>
<dbReference type="PRINTS" id="PR00040">
    <property type="entry name" value="HTHMERR"/>
</dbReference>
<gene>
    <name evidence="4" type="ORF">SSGG_05768</name>
</gene>
<dbReference type="Gene3D" id="1.10.1660.10">
    <property type="match status" value="1"/>
</dbReference>
<sequence>MTFQSGGRSTVGGMTSMRISQLAERSGVPATTLRFYESAGLLSADRTPAGYRMYGEDAVDRLAFIGAAKHLGLALEEIGELVGVWEAGACRDVKADLRPGISARLAEAESRAVELAAFTASLRGALAHLDALPDRAGRCDPECGFLAPGAGTPAPGPAPVSGGSRGGQPVDVVLSPGRRAAREEAERWRSAPVACSLSGDGLRERTARWHEAVAGATRTDVPEGLRLTLPVDRVARIAELAAAEQACCPFFGFRLHLDGPYLHLEVRAPADGGALLTDLFGSAG</sequence>
<evidence type="ECO:0000313" key="4">
    <source>
        <dbReference type="EMBL" id="EFE78401.2"/>
    </source>
</evidence>
<dbReference type="SUPFAM" id="SSF46955">
    <property type="entry name" value="Putative DNA-binding domain"/>
    <property type="match status" value="1"/>
</dbReference>
<evidence type="ECO:0000256" key="2">
    <source>
        <dbReference type="SAM" id="MobiDB-lite"/>
    </source>
</evidence>